<evidence type="ECO:0008006" key="5">
    <source>
        <dbReference type="Google" id="ProtNLM"/>
    </source>
</evidence>
<gene>
    <name evidence="3" type="ORF">FK267_00565</name>
</gene>
<dbReference type="RefSeq" id="WP_141405808.1">
    <property type="nucleotide sequence ID" value="NZ_CP066060.1"/>
</dbReference>
<feature type="transmembrane region" description="Helical" evidence="2">
    <location>
        <begin position="368"/>
        <end position="390"/>
    </location>
</feature>
<comment type="caution">
    <text evidence="3">The sequence shown here is derived from an EMBL/GenBank/DDBJ whole genome shotgun (WGS) entry which is preliminary data.</text>
</comment>
<feature type="compositionally biased region" description="Low complexity" evidence="1">
    <location>
        <begin position="31"/>
        <end position="44"/>
    </location>
</feature>
<dbReference type="Proteomes" id="UP000317942">
    <property type="component" value="Unassembled WGS sequence"/>
</dbReference>
<keyword evidence="2" id="KW-1133">Transmembrane helix</keyword>
<reference evidence="3 4" key="1">
    <citation type="submission" date="2019-06" db="EMBL/GenBank/DDBJ databases">
        <title>Draft genome sequence of Actinomyces oris CCUG 34288T.</title>
        <authorList>
            <person name="Salva-Serra F."/>
            <person name="Cardew S."/>
            <person name="Moore E."/>
        </authorList>
    </citation>
    <scope>NUCLEOTIDE SEQUENCE [LARGE SCALE GENOMIC DNA]</scope>
    <source>
        <strain evidence="3 4">CCUG 34288</strain>
    </source>
</reference>
<evidence type="ECO:0000313" key="3">
    <source>
        <dbReference type="EMBL" id="TQD63129.1"/>
    </source>
</evidence>
<evidence type="ECO:0000313" key="4">
    <source>
        <dbReference type="Proteomes" id="UP000317942"/>
    </source>
</evidence>
<feature type="transmembrane region" description="Helical" evidence="2">
    <location>
        <begin position="193"/>
        <end position="213"/>
    </location>
</feature>
<name>A0A508BMR0_9ACTO</name>
<dbReference type="EMBL" id="VICC01000001">
    <property type="protein sequence ID" value="TQD63129.1"/>
    <property type="molecule type" value="Genomic_DNA"/>
</dbReference>
<accession>A0A508BMR0</accession>
<dbReference type="AlphaFoldDB" id="A0A508BMR0"/>
<protein>
    <recommendedName>
        <fullName evidence="5">Annexin A7</fullName>
    </recommendedName>
</protein>
<evidence type="ECO:0000256" key="2">
    <source>
        <dbReference type="SAM" id="Phobius"/>
    </source>
</evidence>
<feature type="transmembrane region" description="Helical" evidence="2">
    <location>
        <begin position="249"/>
        <end position="269"/>
    </location>
</feature>
<feature type="transmembrane region" description="Helical" evidence="2">
    <location>
        <begin position="335"/>
        <end position="356"/>
    </location>
</feature>
<feature type="transmembrane region" description="Helical" evidence="2">
    <location>
        <begin position="155"/>
        <end position="173"/>
    </location>
</feature>
<sequence>MRQPPQPQSSSTPTPSGTDGYGPATPYGVMPHGPHAPASPPHAALTPGHGPQSGQQVDYPYLFQAQTAPPTQPVAPHLSSIGQPASSIVTNGADIDPYSAGPTASFPRFAPAPTPSPLPMTPQPFAPTALVGAPPLGVTRTTALPSPTRWRRDRVIALVTALIACGTQVAWVLYDLHRQPRFTAPPGFTLNFILYLMFYALGTPGVWWFVLHFSSLKTIFENRPTSVMVAATFQILLIDIFIFNDSIIVTPMPILCLLTTGSAAIAATIMNQHTPTARPWFVTLGSAVNLFILVMALHQLATSVRYMMSGINASERTINLWMSVSAAPNYRGAPLVSGIILMIVTAFIATTSLYLGSQNHHRVAFSRIVGVAPFIMALTNMYILLAYGISATSIGSALGLSSMGQSFPYVLFRAWAASILLGAIAVGIIVLLHRHTSAMKHTTHQFTPVATSRKQPQYVSYRPYL</sequence>
<keyword evidence="2" id="KW-0812">Transmembrane</keyword>
<proteinExistence type="predicted"/>
<organism evidence="3 4">
    <name type="scientific">Actinomyces oris</name>
    <dbReference type="NCBI Taxonomy" id="544580"/>
    <lineage>
        <taxon>Bacteria</taxon>
        <taxon>Bacillati</taxon>
        <taxon>Actinomycetota</taxon>
        <taxon>Actinomycetes</taxon>
        <taxon>Actinomycetales</taxon>
        <taxon>Actinomycetaceae</taxon>
        <taxon>Actinomyces</taxon>
    </lineage>
</organism>
<keyword evidence="2" id="KW-0472">Membrane</keyword>
<feature type="region of interest" description="Disordered" evidence="1">
    <location>
        <begin position="1"/>
        <end position="56"/>
    </location>
</feature>
<feature type="transmembrane region" description="Helical" evidence="2">
    <location>
        <begin position="225"/>
        <end position="243"/>
    </location>
</feature>
<dbReference type="GeneID" id="64213761"/>
<feature type="transmembrane region" description="Helical" evidence="2">
    <location>
        <begin position="281"/>
        <end position="301"/>
    </location>
</feature>
<feature type="transmembrane region" description="Helical" evidence="2">
    <location>
        <begin position="410"/>
        <end position="432"/>
    </location>
</feature>
<evidence type="ECO:0000256" key="1">
    <source>
        <dbReference type="SAM" id="MobiDB-lite"/>
    </source>
</evidence>